<reference evidence="1 2" key="1">
    <citation type="submission" date="2023-05" db="EMBL/GenBank/DDBJ databases">
        <title>Gordonibacter KGMB12511T sp. nov., isolated from faeces of healthy Korean.</title>
        <authorList>
            <person name="Kim H.S."/>
            <person name="Kim J.-S."/>
            <person name="Suh M.K."/>
            <person name="Eom M.K."/>
            <person name="Do H.E."/>
            <person name="Lee J.-S."/>
        </authorList>
    </citation>
    <scope>NUCLEOTIDE SEQUENCE [LARGE SCALE GENOMIC DNA]</scope>
    <source>
        <strain evidence="1 2">KGMB12511</strain>
    </source>
</reference>
<protein>
    <submittedName>
        <fullName evidence="1">Uncharacterized protein</fullName>
    </submittedName>
</protein>
<dbReference type="EMBL" id="JASJEU010000024">
    <property type="protein sequence ID" value="MDJ1651659.1"/>
    <property type="molecule type" value="Genomic_DNA"/>
</dbReference>
<sequence length="60" mass="6568">MSDQCTFGLPRKTIDEFATCELVDELKCRIDSVEYSHISENAKAVVEIDGPADVLAVHAS</sequence>
<organism evidence="1 2">
    <name type="scientific">Gordonibacter faecis</name>
    <dbReference type="NCBI Taxonomy" id="3047475"/>
    <lineage>
        <taxon>Bacteria</taxon>
        <taxon>Bacillati</taxon>
        <taxon>Actinomycetota</taxon>
        <taxon>Coriobacteriia</taxon>
        <taxon>Eggerthellales</taxon>
        <taxon>Eggerthellaceae</taxon>
        <taxon>Gordonibacter</taxon>
    </lineage>
</organism>
<evidence type="ECO:0000313" key="2">
    <source>
        <dbReference type="Proteomes" id="UP001232750"/>
    </source>
</evidence>
<keyword evidence="2" id="KW-1185">Reference proteome</keyword>
<dbReference type="Proteomes" id="UP001232750">
    <property type="component" value="Unassembled WGS sequence"/>
</dbReference>
<proteinExistence type="predicted"/>
<comment type="caution">
    <text evidence="1">The sequence shown here is derived from an EMBL/GenBank/DDBJ whole genome shotgun (WGS) entry which is preliminary data.</text>
</comment>
<name>A0ABT7DQ26_9ACTN</name>
<dbReference type="RefSeq" id="WP_283833007.1">
    <property type="nucleotide sequence ID" value="NZ_JASJEU010000024.1"/>
</dbReference>
<evidence type="ECO:0000313" key="1">
    <source>
        <dbReference type="EMBL" id="MDJ1651659.1"/>
    </source>
</evidence>
<accession>A0ABT7DQ26</accession>
<gene>
    <name evidence="1" type="ORF">QNJ86_12675</name>
</gene>